<dbReference type="SUPFAM" id="SSF103481">
    <property type="entry name" value="Multidrug resistance efflux transporter EmrE"/>
    <property type="match status" value="2"/>
</dbReference>
<feature type="transmembrane region" description="Helical" evidence="6">
    <location>
        <begin position="106"/>
        <end position="128"/>
    </location>
</feature>
<feature type="transmembrane region" description="Helical" evidence="6">
    <location>
        <begin position="45"/>
        <end position="61"/>
    </location>
</feature>
<comment type="similarity">
    <text evidence="2">Belongs to the EamA transporter family.</text>
</comment>
<evidence type="ECO:0000256" key="3">
    <source>
        <dbReference type="ARBA" id="ARBA00022692"/>
    </source>
</evidence>
<evidence type="ECO:0000313" key="9">
    <source>
        <dbReference type="Proteomes" id="UP000442694"/>
    </source>
</evidence>
<gene>
    <name evidence="8" type="ORF">GCL57_01510</name>
</gene>
<dbReference type="PANTHER" id="PTHR32322:SF2">
    <property type="entry name" value="EAMA DOMAIN-CONTAINING PROTEIN"/>
    <property type="match status" value="1"/>
</dbReference>
<comment type="caution">
    <text evidence="8">The sequence shown here is derived from an EMBL/GenBank/DDBJ whole genome shotgun (WGS) entry which is preliminary data.</text>
</comment>
<feature type="domain" description="EamA" evidence="7">
    <location>
        <begin position="16"/>
        <end position="151"/>
    </location>
</feature>
<accession>A0A833JEV0</accession>
<dbReference type="Proteomes" id="UP000442694">
    <property type="component" value="Unassembled WGS sequence"/>
</dbReference>
<evidence type="ECO:0000256" key="4">
    <source>
        <dbReference type="ARBA" id="ARBA00022989"/>
    </source>
</evidence>
<feature type="transmembrane region" description="Helical" evidence="6">
    <location>
        <begin position="290"/>
        <end position="309"/>
    </location>
</feature>
<evidence type="ECO:0000256" key="2">
    <source>
        <dbReference type="ARBA" id="ARBA00007362"/>
    </source>
</evidence>
<dbReference type="AlphaFoldDB" id="A0A833JEV0"/>
<dbReference type="GO" id="GO:0016020">
    <property type="term" value="C:membrane"/>
    <property type="evidence" value="ECO:0007669"/>
    <property type="project" value="UniProtKB-SubCell"/>
</dbReference>
<feature type="transmembrane region" description="Helical" evidence="6">
    <location>
        <begin position="265"/>
        <end position="284"/>
    </location>
</feature>
<keyword evidence="4 6" id="KW-1133">Transmembrane helix</keyword>
<keyword evidence="5 6" id="KW-0472">Membrane</keyword>
<evidence type="ECO:0000313" key="8">
    <source>
        <dbReference type="EMBL" id="KAB8033405.1"/>
    </source>
</evidence>
<dbReference type="EMBL" id="WFLN01000004">
    <property type="protein sequence ID" value="KAB8033405.1"/>
    <property type="molecule type" value="Genomic_DNA"/>
</dbReference>
<proteinExistence type="inferred from homology"/>
<feature type="transmembrane region" description="Helical" evidence="6">
    <location>
        <begin position="81"/>
        <end position="100"/>
    </location>
</feature>
<feature type="transmembrane region" description="Helical" evidence="6">
    <location>
        <begin position="174"/>
        <end position="193"/>
    </location>
</feature>
<dbReference type="PANTHER" id="PTHR32322">
    <property type="entry name" value="INNER MEMBRANE TRANSPORTER"/>
    <property type="match status" value="1"/>
</dbReference>
<dbReference type="Pfam" id="PF00892">
    <property type="entry name" value="EamA"/>
    <property type="match status" value="2"/>
</dbReference>
<dbReference type="InterPro" id="IPR037185">
    <property type="entry name" value="EmrE-like"/>
</dbReference>
<evidence type="ECO:0000259" key="7">
    <source>
        <dbReference type="Pfam" id="PF00892"/>
    </source>
</evidence>
<sequence>MESENKRNYVVGTVEIALANSFVGINIVINKYLVEKASVIQLLELRYIFGTLILAVFSLFLKKGFTFYLTEEKFDRRNWILYLLMALSGGVLFNLIYMLGIGKTTATSVGVISSSIPTLIAIFSFFILGQSLKRVHFLCVILVVIGILILNMTGNKSHSGSNTINSYDMFVGNVIVFLAMIPEALFTILAKLIRIKVCPVVSGLLINFINALVCLPFVLLGEFKYGIFEIEFSVWVFSFFIGLINGALFYTLYNKGIAKIDSQTAAIMTGMVPISSALFGIVFLREPFYINTFIGIVCVLSSIYIGVRFGESSKVLLRRVRQK</sequence>
<reference evidence="8 9" key="1">
    <citation type="submission" date="2019-10" db="EMBL/GenBank/DDBJ databases">
        <title>New genus of Silvanigrellaceae.</title>
        <authorList>
            <person name="Pitt A."/>
            <person name="Hahn M.W."/>
        </authorList>
    </citation>
    <scope>NUCLEOTIDE SEQUENCE [LARGE SCALE GENOMIC DNA]</scope>
    <source>
        <strain evidence="8 9">33A1-SZDP</strain>
    </source>
</reference>
<feature type="domain" description="EamA" evidence="7">
    <location>
        <begin position="172"/>
        <end position="305"/>
    </location>
</feature>
<organism evidence="8 9">
    <name type="scientific">Fluviispira multicolorata</name>
    <dbReference type="NCBI Taxonomy" id="2654512"/>
    <lineage>
        <taxon>Bacteria</taxon>
        <taxon>Pseudomonadati</taxon>
        <taxon>Bdellovibrionota</taxon>
        <taxon>Oligoflexia</taxon>
        <taxon>Silvanigrellales</taxon>
        <taxon>Silvanigrellaceae</taxon>
        <taxon>Fluviispira</taxon>
    </lineage>
</organism>
<comment type="subcellular location">
    <subcellularLocation>
        <location evidence="1">Membrane</location>
        <topology evidence="1">Multi-pass membrane protein</topology>
    </subcellularLocation>
</comment>
<keyword evidence="3 6" id="KW-0812">Transmembrane</keyword>
<dbReference type="Gene3D" id="1.10.3730.20">
    <property type="match status" value="1"/>
</dbReference>
<name>A0A833JEV0_9BACT</name>
<feature type="transmembrane region" description="Helical" evidence="6">
    <location>
        <begin position="200"/>
        <end position="220"/>
    </location>
</feature>
<feature type="transmembrane region" description="Helical" evidence="6">
    <location>
        <begin position="9"/>
        <end position="33"/>
    </location>
</feature>
<feature type="transmembrane region" description="Helical" evidence="6">
    <location>
        <begin position="135"/>
        <end position="154"/>
    </location>
</feature>
<protein>
    <submittedName>
        <fullName evidence="8">EamA family transporter</fullName>
    </submittedName>
</protein>
<dbReference type="InterPro" id="IPR050638">
    <property type="entry name" value="AA-Vitamin_Transporters"/>
</dbReference>
<feature type="transmembrane region" description="Helical" evidence="6">
    <location>
        <begin position="232"/>
        <end position="253"/>
    </location>
</feature>
<evidence type="ECO:0000256" key="5">
    <source>
        <dbReference type="ARBA" id="ARBA00023136"/>
    </source>
</evidence>
<evidence type="ECO:0000256" key="6">
    <source>
        <dbReference type="SAM" id="Phobius"/>
    </source>
</evidence>
<evidence type="ECO:0000256" key="1">
    <source>
        <dbReference type="ARBA" id="ARBA00004141"/>
    </source>
</evidence>
<dbReference type="RefSeq" id="WP_152211491.1">
    <property type="nucleotide sequence ID" value="NZ_WFLN01000004.1"/>
</dbReference>
<dbReference type="InterPro" id="IPR000620">
    <property type="entry name" value="EamA_dom"/>
</dbReference>
<keyword evidence="9" id="KW-1185">Reference proteome</keyword>